<feature type="transmembrane region" description="Helical" evidence="1">
    <location>
        <begin position="61"/>
        <end position="82"/>
    </location>
</feature>
<evidence type="ECO:0000313" key="2">
    <source>
        <dbReference type="EMBL" id="NME72822.1"/>
    </source>
</evidence>
<dbReference type="Proteomes" id="UP000576082">
    <property type="component" value="Unassembled WGS sequence"/>
</dbReference>
<feature type="transmembrane region" description="Helical" evidence="1">
    <location>
        <begin position="113"/>
        <end position="134"/>
    </location>
</feature>
<organism evidence="2 3">
    <name type="scientific">Flammeovirga aprica JL-4</name>
    <dbReference type="NCBI Taxonomy" id="694437"/>
    <lineage>
        <taxon>Bacteria</taxon>
        <taxon>Pseudomonadati</taxon>
        <taxon>Bacteroidota</taxon>
        <taxon>Cytophagia</taxon>
        <taxon>Cytophagales</taxon>
        <taxon>Flammeovirgaceae</taxon>
        <taxon>Flammeovirga</taxon>
    </lineage>
</organism>
<dbReference type="EMBL" id="JABANE010000216">
    <property type="protein sequence ID" value="NME72822.1"/>
    <property type="molecule type" value="Genomic_DNA"/>
</dbReference>
<evidence type="ECO:0000256" key="1">
    <source>
        <dbReference type="SAM" id="Phobius"/>
    </source>
</evidence>
<accession>A0A7X9XDG5</accession>
<evidence type="ECO:0000313" key="3">
    <source>
        <dbReference type="Proteomes" id="UP000576082"/>
    </source>
</evidence>
<comment type="caution">
    <text evidence="2">The sequence shown here is derived from an EMBL/GenBank/DDBJ whole genome shotgun (WGS) entry which is preliminary data.</text>
</comment>
<dbReference type="RefSeq" id="WP_169660989.1">
    <property type="nucleotide sequence ID" value="NZ_JABANE010000216.1"/>
</dbReference>
<keyword evidence="1" id="KW-1133">Transmembrane helix</keyword>
<reference evidence="2 3" key="1">
    <citation type="submission" date="2020-04" db="EMBL/GenBank/DDBJ databases">
        <title>Flammeovirga sp. SR4, a novel species isolated from seawater.</title>
        <authorList>
            <person name="Wang X."/>
        </authorList>
    </citation>
    <scope>NUCLEOTIDE SEQUENCE [LARGE SCALE GENOMIC DNA]</scope>
    <source>
        <strain evidence="2 3">ATCC 23126</strain>
    </source>
</reference>
<sequence length="146" mass="17457">MKTIQAKNIWRILFKLFLIAIKVFIILIVFLLVSFYLGFSFSSDMGYQFGDGPISGYEHRLSFMSATLPSYMVVIFLTALFFNKDLKVLLFNILKKINWNKTIFFHEKRKGLVYWKIVAYFMSFLQTMFTFWFMNHNDYRVMDDLG</sequence>
<keyword evidence="1" id="KW-0472">Membrane</keyword>
<gene>
    <name evidence="2" type="ORF">HHU12_33000</name>
</gene>
<proteinExistence type="predicted"/>
<name>A0A7X9XDG5_9BACT</name>
<keyword evidence="3" id="KW-1185">Reference proteome</keyword>
<protein>
    <submittedName>
        <fullName evidence="2">Uncharacterized protein</fullName>
    </submittedName>
</protein>
<dbReference type="AlphaFoldDB" id="A0A7X9XDG5"/>
<keyword evidence="1" id="KW-0812">Transmembrane</keyword>
<feature type="transmembrane region" description="Helical" evidence="1">
    <location>
        <begin position="12"/>
        <end position="41"/>
    </location>
</feature>